<evidence type="ECO:0000256" key="7">
    <source>
        <dbReference type="ARBA" id="ARBA00022898"/>
    </source>
</evidence>
<evidence type="ECO:0000256" key="2">
    <source>
        <dbReference type="ARBA" id="ARBA00001933"/>
    </source>
</evidence>
<proteinExistence type="inferred from homology"/>
<dbReference type="AlphaFoldDB" id="A0A933W914"/>
<evidence type="ECO:0000256" key="8">
    <source>
        <dbReference type="ARBA" id="ARBA00023277"/>
    </source>
</evidence>
<dbReference type="GO" id="GO:0005980">
    <property type="term" value="P:glycogen catabolic process"/>
    <property type="evidence" value="ECO:0007669"/>
    <property type="project" value="TreeGrafter"/>
</dbReference>
<evidence type="ECO:0000313" key="13">
    <source>
        <dbReference type="Proteomes" id="UP000696931"/>
    </source>
</evidence>
<comment type="function">
    <text evidence="9">Phosphorylase is an important allosteric enzyme in carbohydrate metabolism. Enzymes from different sources differ in their regulatory mechanisms and in their natural substrates. However, all known phosphorylases share catalytic and structural properties.</text>
</comment>
<dbReference type="EMBL" id="JACRIW010000004">
    <property type="protein sequence ID" value="MBI5167924.1"/>
    <property type="molecule type" value="Genomic_DNA"/>
</dbReference>
<keyword evidence="6 11" id="KW-0808">Transferase</keyword>
<comment type="similarity">
    <text evidence="3 11">Belongs to the glycogen phosphorylase family.</text>
</comment>
<dbReference type="Gene3D" id="3.40.50.2000">
    <property type="entry name" value="Glycogen Phosphorylase B"/>
    <property type="match status" value="2"/>
</dbReference>
<evidence type="ECO:0000256" key="4">
    <source>
        <dbReference type="ARBA" id="ARBA00022600"/>
    </source>
</evidence>
<keyword evidence="5 11" id="KW-0328">Glycosyltransferase</keyword>
<evidence type="ECO:0000256" key="5">
    <source>
        <dbReference type="ARBA" id="ARBA00022676"/>
    </source>
</evidence>
<keyword evidence="4" id="KW-0321">Glycogen metabolism</keyword>
<dbReference type="CDD" id="cd04300">
    <property type="entry name" value="GT35_Glycogen_Phosphorylase"/>
    <property type="match status" value="1"/>
</dbReference>
<dbReference type="Pfam" id="PF00343">
    <property type="entry name" value="Phosphorylase"/>
    <property type="match status" value="1"/>
</dbReference>
<comment type="cofactor">
    <cofactor evidence="2 11">
        <name>pyridoxal 5'-phosphate</name>
        <dbReference type="ChEBI" id="CHEBI:597326"/>
    </cofactor>
</comment>
<name>A0A933W914_UNCEI</name>
<comment type="function">
    <text evidence="11">Allosteric enzyme that catalyzes the rate-limiting step in glycogen catabolism, the phosphorolytic cleavage of glycogen to produce glucose-1-phosphate, and plays a central role in maintaining cellular and organismal glucose homeostasis.</text>
</comment>
<keyword evidence="7 10" id="KW-0663">Pyridoxal phosphate</keyword>
<dbReference type="FunFam" id="3.40.50.2000:FF:000005">
    <property type="entry name" value="Alpha-1,4 glucan phosphorylase"/>
    <property type="match status" value="1"/>
</dbReference>
<dbReference type="PANTHER" id="PTHR11468:SF3">
    <property type="entry name" value="GLYCOGEN PHOSPHORYLASE, LIVER FORM"/>
    <property type="match status" value="1"/>
</dbReference>
<evidence type="ECO:0000256" key="3">
    <source>
        <dbReference type="ARBA" id="ARBA00006047"/>
    </source>
</evidence>
<sequence>MRATKSVIRDKANGEDIRTGLSEEAIRLAFLDNLFYLQGRTLELASVGDKFMALAYTVRDRMLHRLVSTVRTYQQTDARTVCYLSAEYLPGPHLDHNLLHLGILDTTRKALATLGVDLDALVEHEEEPGLGNGGLGRLAACFMDSLATLAIPAIGYGIRYEFGIFNQVLRDGWQHEATDTWLRYGNPWEVRRPHIAFDVGIGGRTEAYTDETGAVRRRWLPQEIYRGVANDTPVLGHGVHNVNTLRLWSAEAAEGFDFQAFNQGDYAGAVVRKVRSETISKVLYPNDEPESGKRLRLLQQFFFVTCSLQDMLRILGNNGRPVTDFPDKFAVQLNDTHPAIAVAELMRLLVDERRVDWDEAWDVTRRTFAYTNHTLLPEALETWPVELFAHVLPRHLEIILEINRRFLDEVRARFPGDEDRVRRMSLVDESGGRRVRMANLACVGSHAVNGVAELHTRLLGETVLRDFHDLWPQKFRNKTNGVTPRRFLVLANPELAALLTRTLGSGWERDLERLRALERHAGDPEFQREWRAMKRARKTALAGFVRRRLGFTLDPDSLFDVIAKRIHEYKRQHLKLLHVVTLYNRLKRDPRAAITPRTFVFGGKAAPGYATAKLIVKLATAVGDTLRRDPDVAGRLQLVFLPNYSVKLAQWVYPAADLSEQISTAGKEASGTGNMKFALNGALTVGTLDGANVEIRDEVGAENFFLFGLNAEDVARTWSEGYEPRAFYEVDAELREAVDTIASGAFTPEDPTLFHAITHHLLWHDTYRLMADYRPYVDCQDEIDRRWADTEDWTRMSILNVARMAKFSSDRTIAEYAADIWKAGAVDVKL</sequence>
<dbReference type="SUPFAM" id="SSF53756">
    <property type="entry name" value="UDP-Glycosyltransferase/glycogen phosphorylase"/>
    <property type="match status" value="1"/>
</dbReference>
<keyword evidence="8 11" id="KW-0119">Carbohydrate metabolism</keyword>
<dbReference type="PIRSF" id="PIRSF000460">
    <property type="entry name" value="Pprylas_GlgP"/>
    <property type="match status" value="1"/>
</dbReference>
<protein>
    <recommendedName>
        <fullName evidence="11">Alpha-1,4 glucan phosphorylase</fullName>
        <ecNumber evidence="11">2.4.1.1</ecNumber>
    </recommendedName>
</protein>
<organism evidence="12 13">
    <name type="scientific">Eiseniibacteriota bacterium</name>
    <dbReference type="NCBI Taxonomy" id="2212470"/>
    <lineage>
        <taxon>Bacteria</taxon>
        <taxon>Candidatus Eiseniibacteriota</taxon>
    </lineage>
</organism>
<dbReference type="GO" id="GO:0005737">
    <property type="term" value="C:cytoplasm"/>
    <property type="evidence" value="ECO:0007669"/>
    <property type="project" value="TreeGrafter"/>
</dbReference>
<dbReference type="FunFam" id="3.40.50.2000:FF:000149">
    <property type="entry name" value="Glycogen phosphorylase, muscle form"/>
    <property type="match status" value="1"/>
</dbReference>
<dbReference type="PANTHER" id="PTHR11468">
    <property type="entry name" value="GLYCOGEN PHOSPHORYLASE"/>
    <property type="match status" value="1"/>
</dbReference>
<dbReference type="InterPro" id="IPR011833">
    <property type="entry name" value="Glycg_phsphrylas"/>
</dbReference>
<accession>A0A933W914</accession>
<dbReference type="InterPro" id="IPR000811">
    <property type="entry name" value="Glyco_trans_35"/>
</dbReference>
<evidence type="ECO:0000256" key="1">
    <source>
        <dbReference type="ARBA" id="ARBA00001275"/>
    </source>
</evidence>
<dbReference type="Proteomes" id="UP000696931">
    <property type="component" value="Unassembled WGS sequence"/>
</dbReference>
<dbReference type="EC" id="2.4.1.1" evidence="11"/>
<feature type="modified residue" description="N6-(pyridoxal phosphate)lysine" evidence="10">
    <location>
        <position position="676"/>
    </location>
</feature>
<gene>
    <name evidence="12" type="ORF">HZA61_00405</name>
</gene>
<dbReference type="PROSITE" id="PS00102">
    <property type="entry name" value="PHOSPHORYLASE"/>
    <property type="match status" value="1"/>
</dbReference>
<dbReference type="InterPro" id="IPR035090">
    <property type="entry name" value="Pyridoxal_P_attach_site"/>
</dbReference>
<evidence type="ECO:0000256" key="6">
    <source>
        <dbReference type="ARBA" id="ARBA00022679"/>
    </source>
</evidence>
<evidence type="ECO:0000313" key="12">
    <source>
        <dbReference type="EMBL" id="MBI5167924.1"/>
    </source>
</evidence>
<dbReference type="GO" id="GO:0008184">
    <property type="term" value="F:glycogen phosphorylase activity"/>
    <property type="evidence" value="ECO:0007669"/>
    <property type="project" value="InterPro"/>
</dbReference>
<dbReference type="NCBIfam" id="TIGR02093">
    <property type="entry name" value="P_ylase"/>
    <property type="match status" value="1"/>
</dbReference>
<reference evidence="12" key="1">
    <citation type="submission" date="2020-07" db="EMBL/GenBank/DDBJ databases">
        <title>Huge and variable diversity of episymbiotic CPR bacteria and DPANN archaea in groundwater ecosystems.</title>
        <authorList>
            <person name="He C.Y."/>
            <person name="Keren R."/>
            <person name="Whittaker M."/>
            <person name="Farag I.F."/>
            <person name="Doudna J."/>
            <person name="Cate J.H.D."/>
            <person name="Banfield J.F."/>
        </authorList>
    </citation>
    <scope>NUCLEOTIDE SEQUENCE</scope>
    <source>
        <strain evidence="12">NC_groundwater_1813_Pr3_B-0.1um_71_17</strain>
    </source>
</reference>
<evidence type="ECO:0000256" key="9">
    <source>
        <dbReference type="ARBA" id="ARBA00025174"/>
    </source>
</evidence>
<comment type="caution">
    <text evidence="12">The sequence shown here is derived from an EMBL/GenBank/DDBJ whole genome shotgun (WGS) entry which is preliminary data.</text>
</comment>
<evidence type="ECO:0000256" key="10">
    <source>
        <dbReference type="PIRSR" id="PIRSR000460-1"/>
    </source>
</evidence>
<dbReference type="GO" id="GO:0030170">
    <property type="term" value="F:pyridoxal phosphate binding"/>
    <property type="evidence" value="ECO:0007669"/>
    <property type="project" value="InterPro"/>
</dbReference>
<comment type="catalytic activity">
    <reaction evidence="1 11">
        <text>[(1-&gt;4)-alpha-D-glucosyl](n) + phosphate = [(1-&gt;4)-alpha-D-glucosyl](n-1) + alpha-D-glucose 1-phosphate</text>
        <dbReference type="Rhea" id="RHEA:41732"/>
        <dbReference type="Rhea" id="RHEA-COMP:9584"/>
        <dbReference type="Rhea" id="RHEA-COMP:9586"/>
        <dbReference type="ChEBI" id="CHEBI:15444"/>
        <dbReference type="ChEBI" id="CHEBI:43474"/>
        <dbReference type="ChEBI" id="CHEBI:58601"/>
        <dbReference type="EC" id="2.4.1.1"/>
    </reaction>
</comment>
<evidence type="ECO:0000256" key="11">
    <source>
        <dbReference type="RuleBase" id="RU000587"/>
    </source>
</evidence>